<feature type="compositionally biased region" description="Pro residues" evidence="1">
    <location>
        <begin position="1"/>
        <end position="11"/>
    </location>
</feature>
<protein>
    <submittedName>
        <fullName evidence="2">8099_t:CDS:1</fullName>
    </submittedName>
</protein>
<dbReference type="OrthoDB" id="1049195at2759"/>
<comment type="caution">
    <text evidence="2">The sequence shown here is derived from an EMBL/GenBank/DDBJ whole genome shotgun (WGS) entry which is preliminary data.</text>
</comment>
<proteinExistence type="predicted"/>
<evidence type="ECO:0000256" key="1">
    <source>
        <dbReference type="SAM" id="MobiDB-lite"/>
    </source>
</evidence>
<accession>A0A9N9IYS9</accession>
<dbReference type="AlphaFoldDB" id="A0A9N9IYS9"/>
<evidence type="ECO:0000313" key="3">
    <source>
        <dbReference type="Proteomes" id="UP000789396"/>
    </source>
</evidence>
<dbReference type="EMBL" id="CAJVPZ010039134">
    <property type="protein sequence ID" value="CAG8756859.1"/>
    <property type="molecule type" value="Genomic_DNA"/>
</dbReference>
<feature type="non-terminal residue" evidence="2">
    <location>
        <position position="1"/>
    </location>
</feature>
<name>A0A9N9IYS9_9GLOM</name>
<feature type="region of interest" description="Disordered" evidence="1">
    <location>
        <begin position="1"/>
        <end position="26"/>
    </location>
</feature>
<organism evidence="2 3">
    <name type="scientific">Racocetra fulgida</name>
    <dbReference type="NCBI Taxonomy" id="60492"/>
    <lineage>
        <taxon>Eukaryota</taxon>
        <taxon>Fungi</taxon>
        <taxon>Fungi incertae sedis</taxon>
        <taxon>Mucoromycota</taxon>
        <taxon>Glomeromycotina</taxon>
        <taxon>Glomeromycetes</taxon>
        <taxon>Diversisporales</taxon>
        <taxon>Gigasporaceae</taxon>
        <taxon>Racocetra</taxon>
    </lineage>
</organism>
<keyword evidence="3" id="KW-1185">Reference proteome</keyword>
<dbReference type="Proteomes" id="UP000789396">
    <property type="component" value="Unassembled WGS sequence"/>
</dbReference>
<sequence>DRFAGGPPPPRFSTRPTRPYAGPSHYGHNSAGGFYGPQAAAPASFGSTYQSMGPGPDQYDGYGGGYNDFSAAGANMMDYSGGGFGGGYIPPYGGAAVGYDGSAGYYPTPGASGGTGTQIFVRNGAGVVQFDSNESARFAVEYLILAIKKNLVDTLTAVGLLTLILTDMLKITAT</sequence>
<gene>
    <name evidence="2" type="ORF">RFULGI_LOCUS14012</name>
</gene>
<evidence type="ECO:0000313" key="2">
    <source>
        <dbReference type="EMBL" id="CAG8756859.1"/>
    </source>
</evidence>
<reference evidence="2" key="1">
    <citation type="submission" date="2021-06" db="EMBL/GenBank/DDBJ databases">
        <authorList>
            <person name="Kallberg Y."/>
            <person name="Tangrot J."/>
            <person name="Rosling A."/>
        </authorList>
    </citation>
    <scope>NUCLEOTIDE SEQUENCE</scope>
    <source>
        <strain evidence="2">IN212</strain>
    </source>
</reference>
<feature type="non-terminal residue" evidence="2">
    <location>
        <position position="174"/>
    </location>
</feature>